<evidence type="ECO:0000256" key="1">
    <source>
        <dbReference type="SAM" id="Coils"/>
    </source>
</evidence>
<accession>A0A5Q2WFB5</accession>
<name>A0A5Q2WFB5_9CAUD</name>
<proteinExistence type="predicted"/>
<organism evidence="2 3">
    <name type="scientific">Mycobacterium phage Bluefalcon</name>
    <dbReference type="NCBI Taxonomy" id="2664224"/>
    <lineage>
        <taxon>Viruses</taxon>
        <taxon>Duplodnaviria</taxon>
        <taxon>Heunggongvirae</taxon>
        <taxon>Uroviricota</taxon>
        <taxon>Caudoviricetes</taxon>
        <taxon>Benedictvirus</taxon>
        <taxon>Benedictvirus bluefalcon</taxon>
    </lineage>
</organism>
<feature type="coiled-coil region" evidence="1">
    <location>
        <begin position="75"/>
        <end position="144"/>
    </location>
</feature>
<sequence>MENDEFFDYIYQQWSKTTGAENRFYTVEEVTFDTDNDYEKTWDVVAVSETGDKQLVANFHSEQDADWFASVHGCFADLIRTLKDQADEIERLDERVDDQEHDIFNLVMSEKKSLEEIDKLTDELAEKDCEIHDLLTEISSLEGELSYAYSEGSEY</sequence>
<keyword evidence="1" id="KW-0175">Coiled coil</keyword>
<protein>
    <submittedName>
        <fullName evidence="2">Uncharacterized protein</fullName>
    </submittedName>
</protein>
<dbReference type="KEGG" id="vg:64868786"/>
<dbReference type="EMBL" id="MN617844">
    <property type="protein sequence ID" value="QGH75379.1"/>
    <property type="molecule type" value="Genomic_DNA"/>
</dbReference>
<evidence type="ECO:0000313" key="3">
    <source>
        <dbReference type="Proteomes" id="UP000413763"/>
    </source>
</evidence>
<dbReference type="RefSeq" id="YP_010060915.1">
    <property type="nucleotide sequence ID" value="NC_054777.1"/>
</dbReference>
<keyword evidence="3" id="KW-1185">Reference proteome</keyword>
<dbReference type="GeneID" id="64868786"/>
<gene>
    <name evidence="2" type="primary">34</name>
    <name evidence="2" type="ORF">SEA_BLUEFALCON_34</name>
</gene>
<dbReference type="Proteomes" id="UP000413763">
    <property type="component" value="Segment"/>
</dbReference>
<reference evidence="2 3" key="1">
    <citation type="submission" date="2019-10" db="EMBL/GenBank/DDBJ databases">
        <authorList>
            <person name="Lindberg H.M."/>
            <person name="Deaver S.E."/>
            <person name="Hollandsworth Z.M."/>
            <person name="Olinger B.A."/>
            <person name="Garlena R.A."/>
            <person name="Russell D.A."/>
            <person name="Pope W.H."/>
            <person name="Jacobs-Sera D."/>
            <person name="Hatfull G.F."/>
        </authorList>
    </citation>
    <scope>NUCLEOTIDE SEQUENCE [LARGE SCALE GENOMIC DNA]</scope>
</reference>
<evidence type="ECO:0000313" key="2">
    <source>
        <dbReference type="EMBL" id="QGH75379.1"/>
    </source>
</evidence>